<evidence type="ECO:0000313" key="5">
    <source>
        <dbReference type="Proteomes" id="UP000245998"/>
    </source>
</evidence>
<dbReference type="Gene3D" id="3.40.50.720">
    <property type="entry name" value="NAD(P)-binding Rossmann-like Domain"/>
    <property type="match status" value="1"/>
</dbReference>
<sequence length="277" mass="31368">MIVFLFGSQGMAGHMIANYLKRKTDLFVYTSSRYESDSNHYQLDVLDNEKVRKTLNQVKPDIIINCTGILNQYAENDPKLAFLVNGLFPHRLVEWADKNDAKVIQISTDCVFLGVSGNYSENDKPDGQSVYAKSKILGELTDTNHLTIRTSIIGPELKENGIGLFHWFMKQQGQILGYKNVLWNGVTTLELAKAIHSLIEQQTAGLYHLTAPTTISKYTLLKKIQTIFHKNDVTILPSETPVLNRTLINTRTDFSYEVSDYDKMLLQLKEWMGSGGE</sequence>
<reference evidence="4 5" key="1">
    <citation type="submission" date="2018-04" db="EMBL/GenBank/DDBJ databases">
        <title>Camelliibacillus theae gen. nov., sp. nov., isolated from Pu'er tea.</title>
        <authorList>
            <person name="Niu L."/>
        </authorList>
    </citation>
    <scope>NUCLEOTIDE SEQUENCE [LARGE SCALE GENOMIC DNA]</scope>
    <source>
        <strain evidence="4 5">T8</strain>
    </source>
</reference>
<comment type="caution">
    <text evidence="4">The sequence shown here is derived from an EMBL/GenBank/DDBJ whole genome shotgun (WGS) entry which is preliminary data.</text>
</comment>
<dbReference type="AlphaFoldDB" id="A0A2U1K753"/>
<evidence type="ECO:0000259" key="3">
    <source>
        <dbReference type="Pfam" id="PF04321"/>
    </source>
</evidence>
<evidence type="ECO:0000313" key="4">
    <source>
        <dbReference type="EMBL" id="PWA12718.1"/>
    </source>
</evidence>
<dbReference type="SUPFAM" id="SSF51735">
    <property type="entry name" value="NAD(P)-binding Rossmann-fold domains"/>
    <property type="match status" value="1"/>
</dbReference>
<gene>
    <name evidence="4" type="ORF">DCC39_04595</name>
</gene>
<accession>A0A2U1K753</accession>
<dbReference type="InterPro" id="IPR029903">
    <property type="entry name" value="RmlD-like-bd"/>
</dbReference>
<dbReference type="EC" id="1.1.1.133" evidence="2"/>
<comment type="similarity">
    <text evidence="1 2">Belongs to the dTDP-4-dehydrorhamnose reductase family.</text>
</comment>
<dbReference type="InterPro" id="IPR005913">
    <property type="entry name" value="dTDP_dehydrorham_reduct"/>
</dbReference>
<comment type="function">
    <text evidence="2">Catalyzes the reduction of dTDP-6-deoxy-L-lyxo-4-hexulose to yield dTDP-L-rhamnose.</text>
</comment>
<dbReference type="PANTHER" id="PTHR10491">
    <property type="entry name" value="DTDP-4-DEHYDRORHAMNOSE REDUCTASE"/>
    <property type="match status" value="1"/>
</dbReference>
<dbReference type="GO" id="GO:0008831">
    <property type="term" value="F:dTDP-4-dehydrorhamnose reductase activity"/>
    <property type="evidence" value="ECO:0007669"/>
    <property type="project" value="UniProtKB-EC"/>
</dbReference>
<keyword evidence="5" id="KW-1185">Reference proteome</keyword>
<organism evidence="4 5">
    <name type="scientific">Pueribacillus theae</name>
    <dbReference type="NCBI Taxonomy" id="2171751"/>
    <lineage>
        <taxon>Bacteria</taxon>
        <taxon>Bacillati</taxon>
        <taxon>Bacillota</taxon>
        <taxon>Bacilli</taxon>
        <taxon>Bacillales</taxon>
        <taxon>Bacillaceae</taxon>
        <taxon>Pueribacillus</taxon>
    </lineage>
</organism>
<dbReference type="EMBL" id="QCZG01000006">
    <property type="protein sequence ID" value="PWA12718.1"/>
    <property type="molecule type" value="Genomic_DNA"/>
</dbReference>
<proteinExistence type="inferred from homology"/>
<evidence type="ECO:0000256" key="1">
    <source>
        <dbReference type="ARBA" id="ARBA00010944"/>
    </source>
</evidence>
<dbReference type="OrthoDB" id="9803892at2"/>
<dbReference type="Proteomes" id="UP000245998">
    <property type="component" value="Unassembled WGS sequence"/>
</dbReference>
<evidence type="ECO:0000256" key="2">
    <source>
        <dbReference type="RuleBase" id="RU364082"/>
    </source>
</evidence>
<dbReference type="UniPathway" id="UPA00124"/>
<name>A0A2U1K753_9BACI</name>
<dbReference type="GO" id="GO:0019305">
    <property type="term" value="P:dTDP-rhamnose biosynthetic process"/>
    <property type="evidence" value="ECO:0007669"/>
    <property type="project" value="UniProtKB-UniPathway"/>
</dbReference>
<dbReference type="InterPro" id="IPR036291">
    <property type="entry name" value="NAD(P)-bd_dom_sf"/>
</dbReference>
<keyword evidence="2" id="KW-0521">NADP</keyword>
<dbReference type="CDD" id="cd05254">
    <property type="entry name" value="dTDP_HR_like_SDR_e"/>
    <property type="match status" value="1"/>
</dbReference>
<protein>
    <recommendedName>
        <fullName evidence="2">dTDP-4-dehydrorhamnose reductase</fullName>
        <ecNumber evidence="2">1.1.1.133</ecNumber>
    </recommendedName>
</protein>
<dbReference type="GO" id="GO:0005829">
    <property type="term" value="C:cytosol"/>
    <property type="evidence" value="ECO:0007669"/>
    <property type="project" value="TreeGrafter"/>
</dbReference>
<comment type="pathway">
    <text evidence="2">Carbohydrate biosynthesis; dTDP-L-rhamnose biosynthesis.</text>
</comment>
<dbReference type="PANTHER" id="PTHR10491:SF4">
    <property type="entry name" value="METHIONINE ADENOSYLTRANSFERASE 2 SUBUNIT BETA"/>
    <property type="match status" value="1"/>
</dbReference>
<dbReference type="RefSeq" id="WP_116553709.1">
    <property type="nucleotide sequence ID" value="NZ_QCZG01000006.1"/>
</dbReference>
<dbReference type="Pfam" id="PF04321">
    <property type="entry name" value="RmlD_sub_bind"/>
    <property type="match status" value="1"/>
</dbReference>
<feature type="domain" description="RmlD-like substrate binding" evidence="3">
    <location>
        <begin position="1"/>
        <end position="238"/>
    </location>
</feature>
<keyword evidence="2" id="KW-0560">Oxidoreductase</keyword>